<dbReference type="InterPro" id="IPR002123">
    <property type="entry name" value="Plipid/glycerol_acylTrfase"/>
</dbReference>
<evidence type="ECO:0000313" key="6">
    <source>
        <dbReference type="Proteomes" id="UP000620266"/>
    </source>
</evidence>
<dbReference type="Pfam" id="PF01553">
    <property type="entry name" value="Acyltransferase"/>
    <property type="match status" value="1"/>
</dbReference>
<evidence type="ECO:0000259" key="4">
    <source>
        <dbReference type="SMART" id="SM00563"/>
    </source>
</evidence>
<dbReference type="PANTHER" id="PTHR10434">
    <property type="entry name" value="1-ACYL-SN-GLYCEROL-3-PHOSPHATE ACYLTRANSFERASE"/>
    <property type="match status" value="1"/>
</dbReference>
<dbReference type="SUPFAM" id="SSF69593">
    <property type="entry name" value="Glycerol-3-phosphate (1)-acyltransferase"/>
    <property type="match status" value="1"/>
</dbReference>
<dbReference type="SMART" id="SM00563">
    <property type="entry name" value="PlsC"/>
    <property type="match status" value="1"/>
</dbReference>
<evidence type="ECO:0000256" key="3">
    <source>
        <dbReference type="ARBA" id="ARBA00023315"/>
    </source>
</evidence>
<dbReference type="AlphaFoldDB" id="A0A8J2UPP6"/>
<evidence type="ECO:0000256" key="1">
    <source>
        <dbReference type="ARBA" id="ARBA00005189"/>
    </source>
</evidence>
<sequence>MTPFKHARNVLILFLSLLGLTLMMLFGSPWLALRSAFMPRSERQAYVRRAITTGYRRYFTTLHFFNVFHLDLTELDRLRGDDGLILTANHPSLFDALLIISRLPNVVCIMKAQVLRNVMFGHGAKMAGYIPNDSIRNIVNEAARELEEGSQLLLFPEGTRSRRGRINPFQGTVGLIARRTGCPVQTIFIESDSGFLGKGWPFWKAPDFPVRIRVRLGQRFSPGDDSKQFIAELQHYYEQELAPPACSTHRADDARTSASRP</sequence>
<dbReference type="EMBL" id="BMCG01000003">
    <property type="protein sequence ID" value="GGC07247.1"/>
    <property type="molecule type" value="Genomic_DNA"/>
</dbReference>
<reference evidence="5" key="2">
    <citation type="submission" date="2020-09" db="EMBL/GenBank/DDBJ databases">
        <authorList>
            <person name="Sun Q."/>
            <person name="Sedlacek I."/>
        </authorList>
    </citation>
    <scope>NUCLEOTIDE SEQUENCE</scope>
    <source>
        <strain evidence="5">CCM 7086</strain>
    </source>
</reference>
<reference evidence="5" key="1">
    <citation type="journal article" date="2014" name="Int. J. Syst. Evol. Microbiol.">
        <title>Complete genome sequence of Corynebacterium casei LMG S-19264T (=DSM 44701T), isolated from a smear-ripened cheese.</title>
        <authorList>
            <consortium name="US DOE Joint Genome Institute (JGI-PGF)"/>
            <person name="Walter F."/>
            <person name="Albersmeier A."/>
            <person name="Kalinowski J."/>
            <person name="Ruckert C."/>
        </authorList>
    </citation>
    <scope>NUCLEOTIDE SEQUENCE</scope>
    <source>
        <strain evidence="5">CCM 7086</strain>
    </source>
</reference>
<gene>
    <name evidence="5" type="ORF">GCM10007205_15520</name>
</gene>
<keyword evidence="3 5" id="KW-0012">Acyltransferase</keyword>
<evidence type="ECO:0000256" key="2">
    <source>
        <dbReference type="ARBA" id="ARBA00022679"/>
    </source>
</evidence>
<keyword evidence="6" id="KW-1185">Reference proteome</keyword>
<dbReference type="Proteomes" id="UP000620266">
    <property type="component" value="Unassembled WGS sequence"/>
</dbReference>
<evidence type="ECO:0000313" key="5">
    <source>
        <dbReference type="EMBL" id="GGC07247.1"/>
    </source>
</evidence>
<comment type="pathway">
    <text evidence="1">Lipid metabolism.</text>
</comment>
<dbReference type="PANTHER" id="PTHR10434:SF66">
    <property type="entry name" value="PHOSPHOLIPID_GLYCEROL ACYLTRANSFERASE DOMAIN-CONTAINING PROTEIN"/>
    <property type="match status" value="1"/>
</dbReference>
<keyword evidence="2" id="KW-0808">Transferase</keyword>
<protein>
    <submittedName>
        <fullName evidence="5">1-acyl-sn-glycerol-3-phosphate acyltransferase</fullName>
    </submittedName>
</protein>
<accession>A0A8J2UPP6</accession>
<name>A0A8J2UPP6_9BURK</name>
<dbReference type="RefSeq" id="WP_188395658.1">
    <property type="nucleotide sequence ID" value="NZ_BMCG01000003.1"/>
</dbReference>
<feature type="domain" description="Phospholipid/glycerol acyltransferase" evidence="4">
    <location>
        <begin position="84"/>
        <end position="192"/>
    </location>
</feature>
<dbReference type="GO" id="GO:0006654">
    <property type="term" value="P:phosphatidic acid biosynthetic process"/>
    <property type="evidence" value="ECO:0007669"/>
    <property type="project" value="TreeGrafter"/>
</dbReference>
<organism evidence="5 6">
    <name type="scientific">Oxalicibacterium flavum</name>
    <dbReference type="NCBI Taxonomy" id="179467"/>
    <lineage>
        <taxon>Bacteria</taxon>
        <taxon>Pseudomonadati</taxon>
        <taxon>Pseudomonadota</taxon>
        <taxon>Betaproteobacteria</taxon>
        <taxon>Burkholderiales</taxon>
        <taxon>Oxalobacteraceae</taxon>
        <taxon>Oxalicibacterium</taxon>
    </lineage>
</organism>
<dbReference type="CDD" id="cd07989">
    <property type="entry name" value="LPLAT_AGPAT-like"/>
    <property type="match status" value="1"/>
</dbReference>
<proteinExistence type="predicted"/>
<comment type="caution">
    <text evidence="5">The sequence shown here is derived from an EMBL/GenBank/DDBJ whole genome shotgun (WGS) entry which is preliminary data.</text>
</comment>
<dbReference type="GO" id="GO:0003841">
    <property type="term" value="F:1-acylglycerol-3-phosphate O-acyltransferase activity"/>
    <property type="evidence" value="ECO:0007669"/>
    <property type="project" value="TreeGrafter"/>
</dbReference>